<protein>
    <submittedName>
        <fullName evidence="2">YesL family protein</fullName>
    </submittedName>
</protein>
<keyword evidence="1" id="KW-0472">Membrane</keyword>
<feature type="transmembrane region" description="Helical" evidence="1">
    <location>
        <begin position="170"/>
        <end position="191"/>
    </location>
</feature>
<name>A0ABW5BXF4_9BACI</name>
<dbReference type="InterPro" id="IPR006938">
    <property type="entry name" value="DUF624"/>
</dbReference>
<organism evidence="2 3">
    <name type="scientific">Metabacillus endolithicus</name>
    <dbReference type="NCBI Taxonomy" id="1535204"/>
    <lineage>
        <taxon>Bacteria</taxon>
        <taxon>Bacillati</taxon>
        <taxon>Bacillota</taxon>
        <taxon>Bacilli</taxon>
        <taxon>Bacillales</taxon>
        <taxon>Bacillaceae</taxon>
        <taxon>Metabacillus</taxon>
    </lineage>
</organism>
<evidence type="ECO:0000313" key="3">
    <source>
        <dbReference type="Proteomes" id="UP001597318"/>
    </source>
</evidence>
<feature type="transmembrane region" description="Helical" evidence="1">
    <location>
        <begin position="98"/>
        <end position="115"/>
    </location>
</feature>
<feature type="transmembrane region" description="Helical" evidence="1">
    <location>
        <begin position="127"/>
        <end position="149"/>
    </location>
</feature>
<gene>
    <name evidence="2" type="ORF">ACFSKK_06520</name>
</gene>
<feature type="transmembrane region" description="Helical" evidence="1">
    <location>
        <begin position="48"/>
        <end position="74"/>
    </location>
</feature>
<reference evidence="3" key="1">
    <citation type="journal article" date="2019" name="Int. J. Syst. Evol. Microbiol.">
        <title>The Global Catalogue of Microorganisms (GCM) 10K type strain sequencing project: providing services to taxonomists for standard genome sequencing and annotation.</title>
        <authorList>
            <consortium name="The Broad Institute Genomics Platform"/>
            <consortium name="The Broad Institute Genome Sequencing Center for Infectious Disease"/>
            <person name="Wu L."/>
            <person name="Ma J."/>
        </authorList>
    </citation>
    <scope>NUCLEOTIDE SEQUENCE [LARGE SCALE GENOMIC DNA]</scope>
    <source>
        <strain evidence="3">CGMCC 1.15474</strain>
    </source>
</reference>
<dbReference type="Pfam" id="PF04854">
    <property type="entry name" value="DUF624"/>
    <property type="match status" value="1"/>
</dbReference>
<keyword evidence="1" id="KW-1133">Transmembrane helix</keyword>
<keyword evidence="3" id="KW-1185">Reference proteome</keyword>
<keyword evidence="1" id="KW-0812">Transmembrane</keyword>
<dbReference type="RefSeq" id="WP_247341062.1">
    <property type="nucleotide sequence ID" value="NZ_CP095550.1"/>
</dbReference>
<evidence type="ECO:0000256" key="1">
    <source>
        <dbReference type="SAM" id="Phobius"/>
    </source>
</evidence>
<proteinExistence type="predicted"/>
<sequence length="230" mass="26641">MSGLMGGLNRVFEWVMRLSVINILWILFNLPICYLLFSILFATDQSSLFLFLLTIAVLAPFIFFPATTAMFGVVRKWVMGDLDVPLLKSYWLFYKENYMRSLTGGIILTFIWVVWGADFFFFAKMNIIISSFFLVGFLFLFLMTVFFFSNTVHTELKLFTSIKNSFFLTMVYPLINLMVLVSSAIILYMSIGVFTFLIPFFMGTLIAYVSFAAYFHKLEKIQDKTSEAQK</sequence>
<feature type="transmembrane region" description="Helical" evidence="1">
    <location>
        <begin position="20"/>
        <end position="42"/>
    </location>
</feature>
<feature type="transmembrane region" description="Helical" evidence="1">
    <location>
        <begin position="197"/>
        <end position="215"/>
    </location>
</feature>
<dbReference type="Proteomes" id="UP001597318">
    <property type="component" value="Unassembled WGS sequence"/>
</dbReference>
<evidence type="ECO:0000313" key="2">
    <source>
        <dbReference type="EMBL" id="MFD2213345.1"/>
    </source>
</evidence>
<accession>A0ABW5BXF4</accession>
<dbReference type="EMBL" id="JBHUIK010000001">
    <property type="protein sequence ID" value="MFD2213345.1"/>
    <property type="molecule type" value="Genomic_DNA"/>
</dbReference>
<comment type="caution">
    <text evidence="2">The sequence shown here is derived from an EMBL/GenBank/DDBJ whole genome shotgun (WGS) entry which is preliminary data.</text>
</comment>